<accession>A0A0E9W841</accession>
<reference evidence="1" key="1">
    <citation type="submission" date="2014-11" db="EMBL/GenBank/DDBJ databases">
        <authorList>
            <person name="Amaro Gonzalez C."/>
        </authorList>
    </citation>
    <scope>NUCLEOTIDE SEQUENCE</scope>
</reference>
<evidence type="ECO:0000313" key="1">
    <source>
        <dbReference type="EMBL" id="JAH86532.1"/>
    </source>
</evidence>
<proteinExistence type="predicted"/>
<dbReference type="EMBL" id="GBXM01022045">
    <property type="protein sequence ID" value="JAH86532.1"/>
    <property type="molecule type" value="Transcribed_RNA"/>
</dbReference>
<reference evidence="1" key="2">
    <citation type="journal article" date="2015" name="Fish Shellfish Immunol.">
        <title>Early steps in the European eel (Anguilla anguilla)-Vibrio vulnificus interaction in the gills: Role of the RtxA13 toxin.</title>
        <authorList>
            <person name="Callol A."/>
            <person name="Pajuelo D."/>
            <person name="Ebbesson L."/>
            <person name="Teles M."/>
            <person name="MacKenzie S."/>
            <person name="Amaro C."/>
        </authorList>
    </citation>
    <scope>NUCLEOTIDE SEQUENCE</scope>
</reference>
<sequence>MLWDWPSIGRNISSISSTLTLVIPKYSPAASTIVLSLEPFSVR</sequence>
<dbReference type="AlphaFoldDB" id="A0A0E9W841"/>
<protein>
    <submittedName>
        <fullName evidence="1">Uncharacterized protein</fullName>
    </submittedName>
</protein>
<organism evidence="1">
    <name type="scientific">Anguilla anguilla</name>
    <name type="common">European freshwater eel</name>
    <name type="synonym">Muraena anguilla</name>
    <dbReference type="NCBI Taxonomy" id="7936"/>
    <lineage>
        <taxon>Eukaryota</taxon>
        <taxon>Metazoa</taxon>
        <taxon>Chordata</taxon>
        <taxon>Craniata</taxon>
        <taxon>Vertebrata</taxon>
        <taxon>Euteleostomi</taxon>
        <taxon>Actinopterygii</taxon>
        <taxon>Neopterygii</taxon>
        <taxon>Teleostei</taxon>
        <taxon>Anguilliformes</taxon>
        <taxon>Anguillidae</taxon>
        <taxon>Anguilla</taxon>
    </lineage>
</organism>
<name>A0A0E9W841_ANGAN</name>